<comment type="caution">
    <text evidence="7">The sequence shown here is derived from an EMBL/GenBank/DDBJ whole genome shotgun (WGS) entry which is preliminary data.</text>
</comment>
<dbReference type="SUPFAM" id="SSF141072">
    <property type="entry name" value="CalX-like"/>
    <property type="match status" value="5"/>
</dbReference>
<dbReference type="GO" id="GO:0030001">
    <property type="term" value="P:metal ion transport"/>
    <property type="evidence" value="ECO:0007669"/>
    <property type="project" value="TreeGrafter"/>
</dbReference>
<dbReference type="Pfam" id="PF01826">
    <property type="entry name" value="TIL"/>
    <property type="match status" value="1"/>
</dbReference>
<accession>A0A8T0EAD7</accession>
<organism evidence="7 8">
    <name type="scientific">Argiope bruennichi</name>
    <name type="common">Wasp spider</name>
    <name type="synonym">Aranea bruennichi</name>
    <dbReference type="NCBI Taxonomy" id="94029"/>
    <lineage>
        <taxon>Eukaryota</taxon>
        <taxon>Metazoa</taxon>
        <taxon>Ecdysozoa</taxon>
        <taxon>Arthropoda</taxon>
        <taxon>Chelicerata</taxon>
        <taxon>Arachnida</taxon>
        <taxon>Araneae</taxon>
        <taxon>Araneomorphae</taxon>
        <taxon>Entelegynae</taxon>
        <taxon>Araneoidea</taxon>
        <taxon>Araneidae</taxon>
        <taxon>Argiope</taxon>
    </lineage>
</organism>
<dbReference type="SUPFAM" id="SSF57567">
    <property type="entry name" value="Serine protease inhibitors"/>
    <property type="match status" value="1"/>
</dbReference>
<keyword evidence="3" id="KW-0106">Calcium</keyword>
<feature type="region of interest" description="Disordered" evidence="5">
    <location>
        <begin position="713"/>
        <end position="747"/>
    </location>
</feature>
<dbReference type="PANTHER" id="PTHR11878:SF65">
    <property type="entry name" value="NA_CA-EXCHANGE PROTEIN, ISOFORM G"/>
    <property type="match status" value="1"/>
</dbReference>
<evidence type="ECO:0000256" key="2">
    <source>
        <dbReference type="ARBA" id="ARBA00022737"/>
    </source>
</evidence>
<dbReference type="Proteomes" id="UP000807504">
    <property type="component" value="Unassembled WGS sequence"/>
</dbReference>
<gene>
    <name evidence="7" type="ORF">HNY73_017643</name>
</gene>
<keyword evidence="4" id="KW-0406">Ion transport</keyword>
<evidence type="ECO:0000256" key="3">
    <source>
        <dbReference type="ARBA" id="ARBA00022837"/>
    </source>
</evidence>
<evidence type="ECO:0000259" key="6">
    <source>
        <dbReference type="SMART" id="SM00237"/>
    </source>
</evidence>
<evidence type="ECO:0000313" key="8">
    <source>
        <dbReference type="Proteomes" id="UP000807504"/>
    </source>
</evidence>
<dbReference type="InterPro" id="IPR036084">
    <property type="entry name" value="Ser_inhib-like_sf"/>
</dbReference>
<dbReference type="GO" id="GO:0016020">
    <property type="term" value="C:membrane"/>
    <property type="evidence" value="ECO:0007669"/>
    <property type="project" value="InterPro"/>
</dbReference>
<keyword evidence="4" id="KW-0813">Transport</keyword>
<reference evidence="7" key="2">
    <citation type="submission" date="2020-06" db="EMBL/GenBank/DDBJ databases">
        <authorList>
            <person name="Sheffer M."/>
        </authorList>
    </citation>
    <scope>NUCLEOTIDE SEQUENCE</scope>
</reference>
<feature type="domain" description="Calx-beta" evidence="6">
    <location>
        <begin position="478"/>
        <end position="577"/>
    </location>
</feature>
<evidence type="ECO:0000256" key="1">
    <source>
        <dbReference type="ARBA" id="ARBA00022729"/>
    </source>
</evidence>
<evidence type="ECO:0000256" key="5">
    <source>
        <dbReference type="SAM" id="MobiDB-lite"/>
    </source>
</evidence>
<dbReference type="PANTHER" id="PTHR11878">
    <property type="entry name" value="SODIUM/CALCIUM EXCHANGER"/>
    <property type="match status" value="1"/>
</dbReference>
<dbReference type="InterPro" id="IPR038081">
    <property type="entry name" value="CalX-like_sf"/>
</dbReference>
<dbReference type="Gene3D" id="2.60.40.2030">
    <property type="match status" value="6"/>
</dbReference>
<keyword evidence="8" id="KW-1185">Reference proteome</keyword>
<keyword evidence="2" id="KW-0677">Repeat</keyword>
<proteinExistence type="predicted"/>
<reference evidence="7" key="1">
    <citation type="journal article" date="2020" name="bioRxiv">
        <title>Chromosome-level reference genome of the European wasp spider Argiope bruennichi: a resource for studies on range expansion and evolutionary adaptation.</title>
        <authorList>
            <person name="Sheffer M.M."/>
            <person name="Hoppe A."/>
            <person name="Krehenwinkel H."/>
            <person name="Uhl G."/>
            <person name="Kuss A.W."/>
            <person name="Jensen L."/>
            <person name="Jensen C."/>
            <person name="Gillespie R.G."/>
            <person name="Hoff K.J."/>
            <person name="Prost S."/>
        </authorList>
    </citation>
    <scope>NUCLEOTIDE SEQUENCE</scope>
</reference>
<keyword evidence="7" id="KW-0675">Receptor</keyword>
<dbReference type="EMBL" id="JABXBU010002228">
    <property type="protein sequence ID" value="KAF8770072.1"/>
    <property type="molecule type" value="Genomic_DNA"/>
</dbReference>
<dbReference type="InterPro" id="IPR051171">
    <property type="entry name" value="CaCA"/>
</dbReference>
<evidence type="ECO:0000313" key="7">
    <source>
        <dbReference type="EMBL" id="KAF8770072.1"/>
    </source>
</evidence>
<sequence length="924" mass="99467">MSNPNSSYSVRDNDMKPGALQLKEGIYQFFENVGTVQIPVVRVGGSDGQVRVFYRTAPKTALTGTDFVFSNGEIVFREGEAEKFIEIQILDDKVREETKSFVIELLNPQAAEGVVNFRGFGQRPMAEVYILDDDSQEVLNFRGLGSRFTAAMTIQDDDTTPGILEFDRAAYFVQENEGLMQVVVVRKDGSDGQIRCQYQTRPKSAVPGSDFAPVQGELVFEHGETTKVIPIQILEDSIRETTESFEIVLMELNQGRQRVLGQIQTTEVVISDNDRNPGFLELEEPTYVVSEGIRTLHVVVKRKGGSDGRDGETEKTIDIRIFNDMIKESIKSFEVQLLDPLPAPGIVNFRVIGSRMKTLITIADDDTNPGLVQMARPVYDFRETDGIVNIPVMRVNGSDGQIQVRYQTVSRTAKEGIDFRPLSGELIFQDGEIEKTIPLQILNDREKEPTESFEVRLLDPTPGPGVLNFGGLGFNTYSVIKILDDDNPGKFEFRETRTSVHEGSGRVTLTILRTDGSDGFVSLQLRAIDGSARQEQDYRLRSTTINFSNGETEKTVDIVIIDDNIREGDEHFKVGLFDPSNSAIIGQKKRPSIPASQGPFIYFPETSVTVPLESPVVYFNIRREGNDWEKLNLFMETLDGTARENVHYKKTKGNVTFELNDMELRMSANLIDNPNRAGKSFKLRLYDPERGVILRGREILTCKHSATSNTNSRTAIFKPTLPGSGQSSFPALPPPQRQRRKPPQGQEDCEPGLIFKSCFFGCPEVCNWIADPICSKSCTPACVCPSGLILESLHSSKCVPRSQCPNSGGRGTGIVGGGGGLLGGGGGGLVGGLLGGGGGLNVGTSVGVSGSVRTGGIVSSGGGGGGSLLGGLGLLGGGGGGIKVGTNVGVSGGGRAGGIVSSGGGVKVGTSVGVGGGLVGGLLG</sequence>
<dbReference type="Gene3D" id="2.10.25.10">
    <property type="entry name" value="Laminin"/>
    <property type="match status" value="1"/>
</dbReference>
<dbReference type="CDD" id="cd19941">
    <property type="entry name" value="TIL"/>
    <property type="match status" value="1"/>
</dbReference>
<dbReference type="AlphaFoldDB" id="A0A8T0EAD7"/>
<feature type="domain" description="Calx-beta" evidence="6">
    <location>
        <begin position="266"/>
        <end position="338"/>
    </location>
</feature>
<feature type="domain" description="Calx-beta" evidence="6">
    <location>
        <begin position="358"/>
        <end position="458"/>
    </location>
</feature>
<dbReference type="SMART" id="SM00237">
    <property type="entry name" value="Calx_beta"/>
    <property type="match status" value="5"/>
</dbReference>
<dbReference type="InterPro" id="IPR003644">
    <property type="entry name" value="Calx_beta"/>
</dbReference>
<feature type="domain" description="Calx-beta" evidence="6">
    <location>
        <begin position="150"/>
        <end position="250"/>
    </location>
</feature>
<protein>
    <submittedName>
        <fullName evidence="7">Adhesion G-protein coupled receptor V1 like protein</fullName>
    </submittedName>
</protein>
<dbReference type="Pfam" id="PF03160">
    <property type="entry name" value="Calx-beta"/>
    <property type="match status" value="6"/>
</dbReference>
<dbReference type="InterPro" id="IPR002919">
    <property type="entry name" value="TIL_dom"/>
</dbReference>
<evidence type="ECO:0000256" key="4">
    <source>
        <dbReference type="ARBA" id="ARBA00023065"/>
    </source>
</evidence>
<keyword evidence="1" id="KW-0732">Signal</keyword>
<dbReference type="GO" id="GO:0007154">
    <property type="term" value="P:cell communication"/>
    <property type="evidence" value="ECO:0007669"/>
    <property type="project" value="InterPro"/>
</dbReference>
<name>A0A8T0EAD7_ARGBR</name>
<feature type="domain" description="Calx-beta" evidence="6">
    <location>
        <begin position="8"/>
        <end position="106"/>
    </location>
</feature>